<gene>
    <name evidence="5" type="ORF">VFPBJ_02203</name>
</gene>
<comment type="caution">
    <text evidence="5">The sequence shown here is derived from an EMBL/GenBank/DDBJ whole genome shotgun (WGS) entry which is preliminary data.</text>
</comment>
<dbReference type="InterPro" id="IPR050327">
    <property type="entry name" value="Proton-linked_MCT"/>
</dbReference>
<feature type="transmembrane region" description="Helical" evidence="4">
    <location>
        <begin position="90"/>
        <end position="110"/>
    </location>
</feature>
<feature type="transmembrane region" description="Helical" evidence="4">
    <location>
        <begin position="130"/>
        <end position="149"/>
    </location>
</feature>
<dbReference type="PANTHER" id="PTHR11360:SF130">
    <property type="entry name" value="MAJOR FACILITATOR SUPERFAMILY (MFS) PROFILE DOMAIN-CONTAINING PROTEIN-RELATED"/>
    <property type="match status" value="1"/>
</dbReference>
<dbReference type="Pfam" id="PF07690">
    <property type="entry name" value="MFS_1"/>
    <property type="match status" value="1"/>
</dbReference>
<dbReference type="GO" id="GO:0016020">
    <property type="term" value="C:membrane"/>
    <property type="evidence" value="ECO:0007669"/>
    <property type="project" value="UniProtKB-SubCell"/>
</dbReference>
<name>A0A179GZL1_PURLI</name>
<accession>A0A179GZL1</accession>
<protein>
    <submittedName>
        <fullName evidence="5">Major facilitator superfamily transporter</fullName>
    </submittedName>
</protein>
<feature type="transmembrane region" description="Helical" evidence="4">
    <location>
        <begin position="290"/>
        <end position="310"/>
    </location>
</feature>
<dbReference type="AlphaFoldDB" id="A0A179GZL1"/>
<evidence type="ECO:0000256" key="3">
    <source>
        <dbReference type="SAM" id="MobiDB-lite"/>
    </source>
</evidence>
<keyword evidence="4" id="KW-0812">Transmembrane</keyword>
<feature type="region of interest" description="Disordered" evidence="3">
    <location>
        <begin position="39"/>
        <end position="81"/>
    </location>
</feature>
<feature type="transmembrane region" description="Helical" evidence="4">
    <location>
        <begin position="249"/>
        <end position="269"/>
    </location>
</feature>
<feature type="transmembrane region" description="Helical" evidence="4">
    <location>
        <begin position="419"/>
        <end position="437"/>
    </location>
</feature>
<dbReference type="PANTHER" id="PTHR11360">
    <property type="entry name" value="MONOCARBOXYLATE TRANSPORTER"/>
    <property type="match status" value="1"/>
</dbReference>
<dbReference type="GO" id="GO:0022857">
    <property type="term" value="F:transmembrane transporter activity"/>
    <property type="evidence" value="ECO:0007669"/>
    <property type="project" value="InterPro"/>
</dbReference>
<dbReference type="OrthoDB" id="2019491at2759"/>
<dbReference type="InterPro" id="IPR011701">
    <property type="entry name" value="MFS"/>
</dbReference>
<sequence>METLPDPSQYTLTGDDDFGSGASTPTIVPDAESVLELPTEQSPVVVVTETPGPLDREEKPDFIKKPAPSDPAAEPISEKPLLSEPPDGGLTAWLQVLAGHLIVFNTWGYIISFGIFQPYYASKLNTAPSAIAWIGSVQICLIFLVGAVSGRAFDAGYYRHALLLGSAMQLIGILATSFARTYLQLFLAQGLCQGLGCGIVFAPTIANMSTYFTRKRSMAISTSGCGGGTGGMVFPLMAQQLMPRIGFHWTVRAMGLVVLVSSLIVMAIVRPRLPPRRSGPLLELAAFKEPTYFLFSISMFFVLWAAYFVYYYARAYGVDVLGVSQSTSFTMLLIINAIGIPGRLMPAYVADRYIGAVYTFIPIVFASAVCVFAWAGVGSLGGDYALLLVYGFFGAAIQVLFPSSLAGLSTDLSKNGTRIGMVFTIVSVAALTGPPLAGKLIEVAGGSYIAAQMWGGACLVLGGALLCAAKWVDLKNNKGRRW</sequence>
<feature type="transmembrane region" description="Helical" evidence="4">
    <location>
        <begin position="449"/>
        <end position="472"/>
    </location>
</feature>
<feature type="transmembrane region" description="Helical" evidence="4">
    <location>
        <begin position="185"/>
        <end position="206"/>
    </location>
</feature>
<feature type="transmembrane region" description="Helical" evidence="4">
    <location>
        <begin position="218"/>
        <end position="237"/>
    </location>
</feature>
<feature type="transmembrane region" description="Helical" evidence="4">
    <location>
        <begin position="353"/>
        <end position="375"/>
    </location>
</feature>
<feature type="transmembrane region" description="Helical" evidence="4">
    <location>
        <begin position="161"/>
        <end position="179"/>
    </location>
</feature>
<dbReference type="Gene3D" id="1.20.1250.20">
    <property type="entry name" value="MFS general substrate transporter like domains"/>
    <property type="match status" value="1"/>
</dbReference>
<feature type="transmembrane region" description="Helical" evidence="4">
    <location>
        <begin position="387"/>
        <end position="407"/>
    </location>
</feature>
<dbReference type="SUPFAM" id="SSF103473">
    <property type="entry name" value="MFS general substrate transporter"/>
    <property type="match status" value="1"/>
</dbReference>
<comment type="similarity">
    <text evidence="2">Belongs to the major facilitator superfamily. Monocarboxylate porter (TC 2.A.1.13) family.</text>
</comment>
<evidence type="ECO:0000313" key="5">
    <source>
        <dbReference type="EMBL" id="OAQ83435.1"/>
    </source>
</evidence>
<feature type="compositionally biased region" description="Polar residues" evidence="3">
    <location>
        <begin position="1"/>
        <end position="12"/>
    </location>
</feature>
<evidence type="ECO:0000256" key="2">
    <source>
        <dbReference type="ARBA" id="ARBA00006727"/>
    </source>
</evidence>
<evidence type="ECO:0000313" key="6">
    <source>
        <dbReference type="Proteomes" id="UP000078240"/>
    </source>
</evidence>
<keyword evidence="4" id="KW-1133">Transmembrane helix</keyword>
<organism evidence="5 6">
    <name type="scientific">Purpureocillium lilacinum</name>
    <name type="common">Paecilomyces lilacinus</name>
    <dbReference type="NCBI Taxonomy" id="33203"/>
    <lineage>
        <taxon>Eukaryota</taxon>
        <taxon>Fungi</taxon>
        <taxon>Dikarya</taxon>
        <taxon>Ascomycota</taxon>
        <taxon>Pezizomycotina</taxon>
        <taxon>Sordariomycetes</taxon>
        <taxon>Hypocreomycetidae</taxon>
        <taxon>Hypocreales</taxon>
        <taxon>Ophiocordycipitaceae</taxon>
        <taxon>Purpureocillium</taxon>
    </lineage>
</organism>
<feature type="region of interest" description="Disordered" evidence="3">
    <location>
        <begin position="1"/>
        <end position="27"/>
    </location>
</feature>
<dbReference type="Proteomes" id="UP000078240">
    <property type="component" value="Unassembled WGS sequence"/>
</dbReference>
<feature type="compositionally biased region" description="Basic and acidic residues" evidence="3">
    <location>
        <begin position="54"/>
        <end position="64"/>
    </location>
</feature>
<evidence type="ECO:0000256" key="4">
    <source>
        <dbReference type="SAM" id="Phobius"/>
    </source>
</evidence>
<evidence type="ECO:0000256" key="1">
    <source>
        <dbReference type="ARBA" id="ARBA00004141"/>
    </source>
</evidence>
<dbReference type="InterPro" id="IPR036259">
    <property type="entry name" value="MFS_trans_sf"/>
</dbReference>
<dbReference type="EMBL" id="LSBH01000002">
    <property type="protein sequence ID" value="OAQ83435.1"/>
    <property type="molecule type" value="Genomic_DNA"/>
</dbReference>
<reference evidence="5 6" key="1">
    <citation type="submission" date="2016-01" db="EMBL/GenBank/DDBJ databases">
        <title>Biosynthesis of antibiotic leucinostatins and their inhibition on Phytophthora in bio-control Purpureocillium lilacinum.</title>
        <authorList>
            <person name="Wang G."/>
            <person name="Liu Z."/>
            <person name="Lin R."/>
            <person name="Li E."/>
            <person name="Mao Z."/>
            <person name="Ling J."/>
            <person name="Yin W."/>
            <person name="Xie B."/>
        </authorList>
    </citation>
    <scope>NUCLEOTIDE SEQUENCE [LARGE SCALE GENOMIC DNA]</scope>
    <source>
        <strain evidence="5">PLBJ-1</strain>
    </source>
</reference>
<proteinExistence type="inferred from homology"/>
<comment type="subcellular location">
    <subcellularLocation>
        <location evidence="1">Membrane</location>
        <topology evidence="1">Multi-pass membrane protein</topology>
    </subcellularLocation>
</comment>
<feature type="transmembrane region" description="Helical" evidence="4">
    <location>
        <begin position="322"/>
        <end position="341"/>
    </location>
</feature>
<keyword evidence="4" id="KW-0472">Membrane</keyword>